<reference evidence="8" key="1">
    <citation type="submission" date="2021-01" db="UniProtKB">
        <authorList>
            <consortium name="EnsemblPlants"/>
        </authorList>
    </citation>
    <scope>IDENTIFICATION</scope>
</reference>
<dbReference type="InterPro" id="IPR001214">
    <property type="entry name" value="SET_dom"/>
</dbReference>
<sequence length="459" mass="51992">MTQLEQLERLAHENRQSTKRYRTVEELLKAPNLSMPRPIVRPVVDMMNRVPAEQVIPVRGHVSQLHAMVQETPHVAVLESVVPAEEGRSSVKKYRTLEELFRAPNNPMPPPICPRAEKNAVPVELEVPDGELVCEMPAVQEPSLEDENGFDSEIRNALEGDNDDLDMDNVSDIVCYQCGLGQMEDELLLCDGCSKGYHIMCARPILSRVPNGPWRCLECSVPPQAPGRKRKRGKTYWSYKSRTQWLPYVPSKDTNKRLEQLGSLAKALLFSRIEFADDLLYAPEMAPKSANNTTLDRREVQILRKGNKEIWNLCKAMQRRGACPPLKIIHDIEKGYMVVADATIEDRTFICEHTGFVDYSKNWELDDSNSSMELLSTNNKSKDLIISQQKCGNFSHFLSGINNHNSSSKKKQNCTFIRCNVEGACRVFVVSTRRIKVGSTLYCNYNGGELNAYPTKNFV</sequence>
<accession>A0A7N0UYM1</accession>
<dbReference type="Proteomes" id="UP000594263">
    <property type="component" value="Unplaced"/>
</dbReference>
<keyword evidence="1" id="KW-0479">Metal-binding</keyword>
<evidence type="ECO:0000259" key="6">
    <source>
        <dbReference type="PROSITE" id="PS50016"/>
    </source>
</evidence>
<evidence type="ECO:0000256" key="5">
    <source>
        <dbReference type="PROSITE-ProRule" id="PRU00146"/>
    </source>
</evidence>
<dbReference type="PROSITE" id="PS50016">
    <property type="entry name" value="ZF_PHD_2"/>
    <property type="match status" value="1"/>
</dbReference>
<keyword evidence="4" id="KW-0156">Chromatin regulator</keyword>
<evidence type="ECO:0000259" key="7">
    <source>
        <dbReference type="PROSITE" id="PS50280"/>
    </source>
</evidence>
<dbReference type="PANTHER" id="PTHR48442:SF1">
    <property type="entry name" value="SET DOMAIN-CONTAINING PROTEIN"/>
    <property type="match status" value="1"/>
</dbReference>
<evidence type="ECO:0000256" key="4">
    <source>
        <dbReference type="ARBA" id="ARBA00022853"/>
    </source>
</evidence>
<dbReference type="AlphaFoldDB" id="A0A7N0UYM1"/>
<keyword evidence="9" id="KW-1185">Reference proteome</keyword>
<evidence type="ECO:0000256" key="3">
    <source>
        <dbReference type="ARBA" id="ARBA00022833"/>
    </source>
</evidence>
<dbReference type="PANTHER" id="PTHR48442">
    <property type="entry name" value="SET DOMAIN-CONTAINING PROTEIN"/>
    <property type="match status" value="1"/>
</dbReference>
<dbReference type="PROSITE" id="PS01359">
    <property type="entry name" value="ZF_PHD_1"/>
    <property type="match status" value="1"/>
</dbReference>
<proteinExistence type="predicted"/>
<evidence type="ECO:0000313" key="9">
    <source>
        <dbReference type="Proteomes" id="UP000594263"/>
    </source>
</evidence>
<dbReference type="GO" id="GO:0005634">
    <property type="term" value="C:nucleus"/>
    <property type="evidence" value="ECO:0007669"/>
    <property type="project" value="EnsemblPlants"/>
</dbReference>
<dbReference type="InterPro" id="IPR001965">
    <property type="entry name" value="Znf_PHD"/>
</dbReference>
<dbReference type="InterPro" id="IPR019787">
    <property type="entry name" value="Znf_PHD-finger"/>
</dbReference>
<organism evidence="8 9">
    <name type="scientific">Kalanchoe fedtschenkoi</name>
    <name type="common">Lavender scallops</name>
    <name type="synonym">South American air plant</name>
    <dbReference type="NCBI Taxonomy" id="63787"/>
    <lineage>
        <taxon>Eukaryota</taxon>
        <taxon>Viridiplantae</taxon>
        <taxon>Streptophyta</taxon>
        <taxon>Embryophyta</taxon>
        <taxon>Tracheophyta</taxon>
        <taxon>Spermatophyta</taxon>
        <taxon>Magnoliopsida</taxon>
        <taxon>eudicotyledons</taxon>
        <taxon>Gunneridae</taxon>
        <taxon>Pentapetalae</taxon>
        <taxon>Saxifragales</taxon>
        <taxon>Crassulaceae</taxon>
        <taxon>Kalanchoe</taxon>
    </lineage>
</organism>
<keyword evidence="2 5" id="KW-0863">Zinc-finger</keyword>
<dbReference type="InterPro" id="IPR053114">
    <property type="entry name" value="ATXR5/ATXR6"/>
</dbReference>
<dbReference type="Gene3D" id="2.170.270.10">
    <property type="entry name" value="SET domain"/>
    <property type="match status" value="1"/>
</dbReference>
<dbReference type="GO" id="GO:0046976">
    <property type="term" value="F:histone H3K27 methyltransferase activity"/>
    <property type="evidence" value="ECO:0007669"/>
    <property type="project" value="EnsemblPlants"/>
</dbReference>
<evidence type="ECO:0000313" key="8">
    <source>
        <dbReference type="EnsemblPlants" id="Kaladp0095s0082.1.v1.1"/>
    </source>
</evidence>
<dbReference type="GO" id="GO:0008270">
    <property type="term" value="F:zinc ion binding"/>
    <property type="evidence" value="ECO:0007669"/>
    <property type="project" value="UniProtKB-KW"/>
</dbReference>
<evidence type="ECO:0008006" key="10">
    <source>
        <dbReference type="Google" id="ProtNLM"/>
    </source>
</evidence>
<dbReference type="GO" id="GO:0009507">
    <property type="term" value="C:chloroplast"/>
    <property type="evidence" value="ECO:0007669"/>
    <property type="project" value="EnsemblPlants"/>
</dbReference>
<dbReference type="EnsemblPlants" id="Kaladp0095s0082.1.v1.1">
    <property type="protein sequence ID" value="Kaladp0095s0082.1.v1.1"/>
    <property type="gene ID" value="Kaladp0095s0082.v1.1"/>
</dbReference>
<evidence type="ECO:0000256" key="1">
    <source>
        <dbReference type="ARBA" id="ARBA00022723"/>
    </source>
</evidence>
<dbReference type="InterPro" id="IPR011011">
    <property type="entry name" value="Znf_FYVE_PHD"/>
</dbReference>
<dbReference type="InterPro" id="IPR046341">
    <property type="entry name" value="SET_dom_sf"/>
</dbReference>
<dbReference type="SUPFAM" id="SSF82199">
    <property type="entry name" value="SET domain"/>
    <property type="match status" value="1"/>
</dbReference>
<dbReference type="SUPFAM" id="SSF57903">
    <property type="entry name" value="FYVE/PHD zinc finger"/>
    <property type="match status" value="1"/>
</dbReference>
<name>A0A7N0UYM1_KALFE</name>
<feature type="domain" description="PHD-type" evidence="6">
    <location>
        <begin position="172"/>
        <end position="222"/>
    </location>
</feature>
<keyword evidence="3" id="KW-0862">Zinc</keyword>
<dbReference type="InterPro" id="IPR013083">
    <property type="entry name" value="Znf_RING/FYVE/PHD"/>
</dbReference>
<dbReference type="PROSITE" id="PS50280">
    <property type="entry name" value="SET"/>
    <property type="match status" value="1"/>
</dbReference>
<protein>
    <recommendedName>
        <fullName evidence="10">Histone-lysine N-methyltransferase ATXR5</fullName>
    </recommendedName>
</protein>
<dbReference type="InterPro" id="IPR019786">
    <property type="entry name" value="Zinc_finger_PHD-type_CS"/>
</dbReference>
<dbReference type="Pfam" id="PF00856">
    <property type="entry name" value="SET"/>
    <property type="match status" value="1"/>
</dbReference>
<feature type="domain" description="SET" evidence="7">
    <location>
        <begin position="324"/>
        <end position="446"/>
    </location>
</feature>
<dbReference type="Gramene" id="Kaladp0095s0082.1.v1.1">
    <property type="protein sequence ID" value="Kaladp0095s0082.1.v1.1"/>
    <property type="gene ID" value="Kaladp0095s0082.v1.1"/>
</dbReference>
<dbReference type="GO" id="GO:0009294">
    <property type="term" value="P:DNA-mediated transformation"/>
    <property type="evidence" value="ECO:0007669"/>
    <property type="project" value="EnsemblPlants"/>
</dbReference>
<dbReference type="Pfam" id="PF00628">
    <property type="entry name" value="PHD"/>
    <property type="match status" value="1"/>
</dbReference>
<dbReference type="Gene3D" id="3.30.40.10">
    <property type="entry name" value="Zinc/RING finger domain, C3HC4 (zinc finger)"/>
    <property type="match status" value="1"/>
</dbReference>
<evidence type="ECO:0000256" key="2">
    <source>
        <dbReference type="ARBA" id="ARBA00022771"/>
    </source>
</evidence>
<dbReference type="GO" id="GO:0051726">
    <property type="term" value="P:regulation of cell cycle"/>
    <property type="evidence" value="ECO:0007669"/>
    <property type="project" value="EnsemblPlants"/>
</dbReference>
<dbReference type="GO" id="GO:0009555">
    <property type="term" value="P:pollen development"/>
    <property type="evidence" value="ECO:0007669"/>
    <property type="project" value="EnsemblPlants"/>
</dbReference>
<dbReference type="SMART" id="SM00249">
    <property type="entry name" value="PHD"/>
    <property type="match status" value="1"/>
</dbReference>
<dbReference type="GO" id="GO:0006275">
    <property type="term" value="P:regulation of DNA replication"/>
    <property type="evidence" value="ECO:0007669"/>
    <property type="project" value="EnsemblPlants"/>
</dbReference>